<dbReference type="GO" id="GO:0046872">
    <property type="term" value="F:metal ion binding"/>
    <property type="evidence" value="ECO:0007669"/>
    <property type="project" value="UniProtKB-KW"/>
</dbReference>
<dbReference type="AlphaFoldDB" id="A0A443S0C2"/>
<keyword evidence="2" id="KW-0460">Magnesium</keyword>
<dbReference type="SFLD" id="SFLDS00005">
    <property type="entry name" value="Isoprenoid_Synthase_Type_I"/>
    <property type="match status" value="1"/>
</dbReference>
<comment type="similarity">
    <text evidence="1 2">Belongs to the terpene synthase family.</text>
</comment>
<evidence type="ECO:0000256" key="2">
    <source>
        <dbReference type="RuleBase" id="RU366034"/>
    </source>
</evidence>
<keyword evidence="2" id="KW-0456">Lyase</keyword>
<gene>
    <name evidence="3" type="ORF">B4U80_11965</name>
</gene>
<dbReference type="InterPro" id="IPR008949">
    <property type="entry name" value="Isoprenoid_synthase_dom_sf"/>
</dbReference>
<keyword evidence="4" id="KW-1185">Reference proteome</keyword>
<dbReference type="PANTHER" id="PTHR35201">
    <property type="entry name" value="TERPENE SYNTHASE"/>
    <property type="match status" value="1"/>
</dbReference>
<dbReference type="PANTHER" id="PTHR35201:SF4">
    <property type="entry name" value="BETA-PINACENE SYNTHASE-RELATED"/>
    <property type="match status" value="1"/>
</dbReference>
<dbReference type="Pfam" id="PF19086">
    <property type="entry name" value="Terpene_syn_C_2"/>
    <property type="match status" value="1"/>
</dbReference>
<protein>
    <recommendedName>
        <fullName evidence="2">Terpene synthase</fullName>
        <ecNumber evidence="2">4.2.3.-</ecNumber>
    </recommendedName>
</protein>
<dbReference type="EMBL" id="NCKV01014335">
    <property type="protein sequence ID" value="RWS20975.1"/>
    <property type="molecule type" value="Genomic_DNA"/>
</dbReference>
<dbReference type="GO" id="GO:0010333">
    <property type="term" value="F:terpene synthase activity"/>
    <property type="evidence" value="ECO:0007669"/>
    <property type="project" value="InterPro"/>
</dbReference>
<name>A0A443S0C2_9ACAR</name>
<dbReference type="EC" id="4.2.3.-" evidence="2"/>
<dbReference type="GO" id="GO:0008299">
    <property type="term" value="P:isoprenoid biosynthetic process"/>
    <property type="evidence" value="ECO:0007669"/>
    <property type="project" value="UniProtKB-ARBA"/>
</dbReference>
<evidence type="ECO:0000256" key="1">
    <source>
        <dbReference type="ARBA" id="ARBA00006333"/>
    </source>
</evidence>
<accession>A0A443S0C2</accession>
<dbReference type="SUPFAM" id="SSF48576">
    <property type="entry name" value="Terpenoid synthases"/>
    <property type="match status" value="1"/>
</dbReference>
<dbReference type="SFLD" id="SFLDG01020">
    <property type="entry name" value="Terpene_Cyclase_Like_2"/>
    <property type="match status" value="1"/>
</dbReference>
<keyword evidence="2" id="KW-0479">Metal-binding</keyword>
<organism evidence="3 4">
    <name type="scientific">Leptotrombidium deliense</name>
    <dbReference type="NCBI Taxonomy" id="299467"/>
    <lineage>
        <taxon>Eukaryota</taxon>
        <taxon>Metazoa</taxon>
        <taxon>Ecdysozoa</taxon>
        <taxon>Arthropoda</taxon>
        <taxon>Chelicerata</taxon>
        <taxon>Arachnida</taxon>
        <taxon>Acari</taxon>
        <taxon>Acariformes</taxon>
        <taxon>Trombidiformes</taxon>
        <taxon>Prostigmata</taxon>
        <taxon>Anystina</taxon>
        <taxon>Parasitengona</taxon>
        <taxon>Trombiculoidea</taxon>
        <taxon>Trombiculidae</taxon>
        <taxon>Leptotrombidium</taxon>
    </lineage>
</organism>
<dbReference type="VEuPathDB" id="VectorBase:LDEU011065"/>
<proteinExistence type="inferred from homology"/>
<dbReference type="Gene3D" id="1.10.600.10">
    <property type="entry name" value="Farnesyl Diphosphate Synthase"/>
    <property type="match status" value="1"/>
</dbReference>
<comment type="cofactor">
    <cofactor evidence="2">
        <name>Mg(2+)</name>
        <dbReference type="ChEBI" id="CHEBI:18420"/>
    </cofactor>
</comment>
<dbReference type="Proteomes" id="UP000288716">
    <property type="component" value="Unassembled WGS sequence"/>
</dbReference>
<evidence type="ECO:0000313" key="3">
    <source>
        <dbReference type="EMBL" id="RWS20975.1"/>
    </source>
</evidence>
<sequence>MTRVTDLKRINWPFEGKLHNDAKLIEEKVNEWFKVYCKTNEMEEKYRQQRVPQFSSRNFNYGPFEKVLAIAKFHSYIFAFDDYFELEDDDAVEKLTANILSPSLENINFGENQWLHRGFNDVWECVSNLAPDEWNERQLNTIITWLKTIQMEKKFRNNVIPSSLEYLTLRPVSVGINMCFNFIEHAYGQYLSFETIAHPFFQAMLQHCRCIILATNDIYSYHKEQQSKADTMNLVMVYQNELNLSLEEAFDKVYDYNDENLRYYLMYKERVQATVKQDIQFYLHGLEQLIVGSYEFHFDSNRYD</sequence>
<reference evidence="3 4" key="1">
    <citation type="journal article" date="2018" name="Gigascience">
        <title>Genomes of trombidid mites reveal novel predicted allergens and laterally-transferred genes associated with secondary metabolism.</title>
        <authorList>
            <person name="Dong X."/>
            <person name="Chaisiri K."/>
            <person name="Xia D."/>
            <person name="Armstrong S.D."/>
            <person name="Fang Y."/>
            <person name="Donnelly M.J."/>
            <person name="Kadowaki T."/>
            <person name="McGarry J.W."/>
            <person name="Darby A.C."/>
            <person name="Makepeace B.L."/>
        </authorList>
    </citation>
    <scope>NUCLEOTIDE SEQUENCE [LARGE SCALE GENOMIC DNA]</scope>
    <source>
        <strain evidence="3">UoL-UT</strain>
    </source>
</reference>
<dbReference type="OrthoDB" id="2861623at2759"/>
<dbReference type="InterPro" id="IPR034686">
    <property type="entry name" value="Terpene_cyclase-like_2"/>
</dbReference>
<evidence type="ECO:0000313" key="4">
    <source>
        <dbReference type="Proteomes" id="UP000288716"/>
    </source>
</evidence>
<comment type="caution">
    <text evidence="3">The sequence shown here is derived from an EMBL/GenBank/DDBJ whole genome shotgun (WGS) entry which is preliminary data.</text>
</comment>
<dbReference type="STRING" id="299467.A0A443S0C2"/>